<dbReference type="InterPro" id="IPR020841">
    <property type="entry name" value="PKS_Beta-ketoAc_synthase_dom"/>
</dbReference>
<keyword evidence="2" id="KW-0597">Phosphoprotein</keyword>
<dbReference type="PROSITE" id="PS00012">
    <property type="entry name" value="PHOSPHOPANTETHEINE"/>
    <property type="match status" value="1"/>
</dbReference>
<dbReference type="SUPFAM" id="SSF50129">
    <property type="entry name" value="GroES-like"/>
    <property type="match status" value="1"/>
</dbReference>
<dbReference type="InterPro" id="IPR049900">
    <property type="entry name" value="PKS_mFAS_DH"/>
</dbReference>
<dbReference type="InterPro" id="IPR049552">
    <property type="entry name" value="PKS_DH_N"/>
</dbReference>
<dbReference type="InterPro" id="IPR016035">
    <property type="entry name" value="Acyl_Trfase/lysoPLipase"/>
</dbReference>
<dbReference type="PROSITE" id="PS50075">
    <property type="entry name" value="CARRIER"/>
    <property type="match status" value="1"/>
</dbReference>
<dbReference type="CDD" id="cd05195">
    <property type="entry name" value="enoyl_red"/>
    <property type="match status" value="1"/>
</dbReference>
<evidence type="ECO:0000259" key="11">
    <source>
        <dbReference type="PROSITE" id="PS52019"/>
    </source>
</evidence>
<dbReference type="PROSITE" id="PS00606">
    <property type="entry name" value="KS3_1"/>
    <property type="match status" value="1"/>
</dbReference>
<evidence type="ECO:0000259" key="10">
    <source>
        <dbReference type="PROSITE" id="PS52004"/>
    </source>
</evidence>
<evidence type="ECO:0000256" key="7">
    <source>
        <dbReference type="ARBA" id="ARBA00023315"/>
    </source>
</evidence>
<dbReference type="PANTHER" id="PTHR43775">
    <property type="entry name" value="FATTY ACID SYNTHASE"/>
    <property type="match status" value="1"/>
</dbReference>
<dbReference type="InterPro" id="IPR036736">
    <property type="entry name" value="ACP-like_sf"/>
</dbReference>
<dbReference type="SUPFAM" id="SSF52151">
    <property type="entry name" value="FabD/lysophospholipase-like"/>
    <property type="match status" value="1"/>
</dbReference>
<dbReference type="InterPro" id="IPR036291">
    <property type="entry name" value="NAD(P)-bd_dom_sf"/>
</dbReference>
<feature type="domain" description="Ketosynthase family 3 (KS3)" evidence="10">
    <location>
        <begin position="12"/>
        <end position="434"/>
    </location>
</feature>
<dbReference type="InterPro" id="IPR016036">
    <property type="entry name" value="Malonyl_transacylase_ACP-bd"/>
</dbReference>
<dbReference type="Gene3D" id="3.40.366.10">
    <property type="entry name" value="Malonyl-Coenzyme A Acyl Carrier Protein, domain 2"/>
    <property type="match status" value="1"/>
</dbReference>
<feature type="active site" description="Proton donor; for dehydratase activity" evidence="8">
    <location>
        <position position="1194"/>
    </location>
</feature>
<dbReference type="Pfam" id="PF14765">
    <property type="entry name" value="PS-DH"/>
    <property type="match status" value="1"/>
</dbReference>
<dbReference type="InterPro" id="IPR013217">
    <property type="entry name" value="Methyltransf_12"/>
</dbReference>
<dbReference type="InterPro" id="IPR001227">
    <property type="entry name" value="Ac_transferase_dom_sf"/>
</dbReference>
<dbReference type="InterPro" id="IPR009081">
    <property type="entry name" value="PP-bd_ACP"/>
</dbReference>
<feature type="domain" description="PKS/mFAS DH" evidence="11">
    <location>
        <begin position="967"/>
        <end position="1283"/>
    </location>
</feature>
<evidence type="ECO:0000313" key="13">
    <source>
        <dbReference type="Proteomes" id="UP000774617"/>
    </source>
</evidence>
<dbReference type="SMART" id="SM00823">
    <property type="entry name" value="PKS_PP"/>
    <property type="match status" value="1"/>
</dbReference>
<dbReference type="InterPro" id="IPR050091">
    <property type="entry name" value="PKS_NRPS_Biosynth_Enz"/>
</dbReference>
<dbReference type="InterPro" id="IPR020807">
    <property type="entry name" value="PKS_DH"/>
</dbReference>
<gene>
    <name evidence="12" type="ORF">B0J12DRAFT_569821</name>
</gene>
<keyword evidence="13" id="KW-1185">Reference proteome</keyword>
<feature type="active site" description="Proton acceptor; for dehydratase activity" evidence="8">
    <location>
        <position position="997"/>
    </location>
</feature>
<dbReference type="InterPro" id="IPR042104">
    <property type="entry name" value="PKS_dehydratase_sf"/>
</dbReference>
<evidence type="ECO:0000256" key="4">
    <source>
        <dbReference type="ARBA" id="ARBA00022857"/>
    </source>
</evidence>
<dbReference type="Pfam" id="PF13602">
    <property type="entry name" value="ADH_zinc_N_2"/>
    <property type="match status" value="1"/>
</dbReference>
<dbReference type="InterPro" id="IPR018201">
    <property type="entry name" value="Ketoacyl_synth_AS"/>
</dbReference>
<dbReference type="SMART" id="SM00829">
    <property type="entry name" value="PKS_ER"/>
    <property type="match status" value="1"/>
</dbReference>
<dbReference type="Gene3D" id="3.90.180.10">
    <property type="entry name" value="Medium-chain alcohol dehydrogenases, catalytic domain"/>
    <property type="match status" value="1"/>
</dbReference>
<dbReference type="InterPro" id="IPR013968">
    <property type="entry name" value="PKS_KR"/>
</dbReference>
<dbReference type="InterPro" id="IPR020843">
    <property type="entry name" value="ER"/>
</dbReference>
<dbReference type="Pfam" id="PF02801">
    <property type="entry name" value="Ketoacyl-synt_C"/>
    <property type="match status" value="1"/>
</dbReference>
<sequence length="2561" mass="278351">MPGIIAQDPPTSMPIAIIGIALRAPGDGADSEKFWRMLLDARSARSEIPKDRYNIDGFYHPDPERLGSIQPRHAHFLKQDFKVFDAPFFSITPKEAKAMDPMHRMLLETTYEGFENAGLSLDAVKGSKTSVYIGSFTNDFSSLNVRDNEGPSIYHATGLSSSLASNRLSWFYDLKGPSMTIDTACSSSLTAFHLACQSLRTGESEMSVVGGANLMFGPDMSILLGAAKILSPDGKCAMWDARANGFARGEGIGITVLKPLAAALRDGDTVRAVVLASATNEDGKTPGISLPNSEAQQELIRTAYRQAGVDPSETGYVEAHGTGTQAGDPLEANAIIKTIGADRTSDLYVGSVKTNIGHLEGAAGVAGIIKAALVVERGLIPQNLWFENLNPQINLPENVKIPLELSAWPHDGPRRASINSFGFGGANAHVVLEDAAHYLERMGLEGRHATVLKPKLPALTNGHALTNGTNGHANGYANGPTNGHTNGHANGPKLFVLSSYDQDGVKRSIEQLRSYLDSKSSSHDTTFLSDLAYTLSSKRTTMPWKSFAIASDVASLQKSLEQAPAASRSSDAQAPKMAFVFTGQGAQWFAMGAGLSIYAPFRASLFSSERTLRSLGCPWSLTEELGRPEAESKLALAEYSQPACTALQLALVDLLSAWNVRPAAVVGHSSGEIAAAYCAGAITKEAAVKIAWLRGQFAGTVAEKNVRGAMMAVSASGGSLQDRLAGLKSGKAVVAAFNSPKACTVSGDEAAIDELREVLYAEGVHCTKLKVEVAYHSPHMEVIRDAYETALDGVSTVDSTQSVPLFSSVTGSLVQPEKLGASYWVDNLVSPVNFAGALTALLHHAKEAKRSHDRSAFASVFVEVGPHSALRSYVLDVFRSEEGRFADALSYATVLRRGHDGVQTALSCAGELYRRGCQFDLSAVNETPAAEASMLVDLPPYAWNHALSFWEESYLSREYRLREKPRMDLLGYPVPGSPEPQWRNFLRCFENPWIREHRVQGNILYPGAGMVVMAIEGARQLADQNEEILGYELRDVAITTALRVPDDERGVEVLVQFHSRRTGTKAAPSTTLYEFTVSSWSEDAKQWTAHCRGLISVTYKSSLSLAMQEENALEQERYRNAFAEAREKCQKPARSFLYDTVETIGMHYGKTFRNMTELYAGESASYGVISIPDTKAVMPQKYEYPCVVHPATLDSVLHLLFPSISGAEQSLNEAVVPFSFDRIFVSAEIPSTPGTKLHGFSTAQKTSYTTWTSSITIATEDLQSPQIIMEGLGLASVGASDNQKGIGEGRAQCFDQRWHEDADLIPASKIKELVYQRTLPNADDDSVLDKLEYVCLVYIQQTLDWLASEEGRPYVPQDGFFKLFYEWMQDRLAAFPPLPRDQARITAELAAARERIATSNSGDITLQMTDRIGENLARIFRHEIEPLQVMLEGDLLYAFYRGAFGTSFNTNVAEYVGLIADKKPGLSILEIGAGTGGTTYHVLERLRNEDGTSKASRYFFTDISPGFLAKAAERFSKDASIMEFGTCNIEEDPLTQGFESETFDLIVCANVLHATKSIQETLAHCRSLLKPGGRLVLSEVTIKRIFCGFIMGPLPGWWLGEDDGRKGGPLLDVHEWDAALKAADFSGVDLDVRGDRDGSLEPVSLLVSTKPLVNQPKSASAYAVITTGTPHTNALTAAISKTFQGRGYEIDILRWDIFTEQDVKGKYCITLAEWEKPLLATISDVDWERLRTLILSADGTLWVTGGAAMDCPRPHGALMVGLSRAIRNENAGVTLATLDIEPAESADVIASSSAILDVAVYHSRGDSADHEYAARGGTVYIPRVEKSPAVDASLRRYEAKGEPEEVSFRECGRPLKLTIKTPGLLDTFRWEEDEQYYAPLPEDWVEIEVKAVGLNFKDVLVAMGNLNEQKLGVDVSGVVTRVGANVKGLKPGNRVCTSSCDTFATYVRFPVQGAIPMPEGMSFEDAASLPLIYLTAYYALITVGRLVKGESILIHAAAGGVGQAAIAVAQHIGAEIYATVGSAEKKELIMRKYGIPADHIFSSRDLSFAKGIMRMTGGAGVDVVLNSLAGEALRLSWHCLAKFGRFLEIGKADLFANTGLDMKPLLDNKSYCGVNLIDFENNPTPRAVALFQDVAKLINDGSIKPVQPVQLFTFSEVEKAFRYMQTGKHMGKIVVRVDDADVVPAVPRTPQVEVRSDATYILAGGLGGICREIGRWLAEKGAQNLVFLSRSAASGEENKAYIANLRKTYGTNALAFNCDVGDRESLKSVLEHISHLPPIRGCVTGAMVLRDTLFDKMSAEHLRITVGPKVHGTWNLHDMLPKDLDFFVMLSSLAGVMGHRGQGNYGAGNIFQDYFANYRRSVGLRAMTIDIGYLLSVGFVAEHDEYVDHVKSMGLKVMHNSDLHGLLATAMSSSIPHPSQIMCGLPINEHSDSWYWITDGKFAPLLARAAGSGANTTSTSSLRDELMRIGGEDVGEAVELITKHMVERLAKLMMVPANDVDANKPLSAYGVDSLVAVEVRNWIAKEMQVEVSVFEIMANVPMRALAGDLAAKSKLSGESAQ</sequence>
<feature type="region of interest" description="N-terminal hotdog fold" evidence="8">
    <location>
        <begin position="967"/>
        <end position="1102"/>
    </location>
</feature>
<evidence type="ECO:0000256" key="6">
    <source>
        <dbReference type="ARBA" id="ARBA00023268"/>
    </source>
</evidence>
<keyword evidence="1" id="KW-0596">Phosphopantetheine</keyword>
<dbReference type="Gene3D" id="3.40.47.10">
    <property type="match status" value="1"/>
</dbReference>
<evidence type="ECO:0000256" key="5">
    <source>
        <dbReference type="ARBA" id="ARBA00023002"/>
    </source>
</evidence>
<dbReference type="SUPFAM" id="SSF53335">
    <property type="entry name" value="S-adenosyl-L-methionine-dependent methyltransferases"/>
    <property type="match status" value="1"/>
</dbReference>
<dbReference type="InterPro" id="IPR006162">
    <property type="entry name" value="Ppantetheine_attach_site"/>
</dbReference>
<dbReference type="InterPro" id="IPR029063">
    <property type="entry name" value="SAM-dependent_MTases_sf"/>
</dbReference>
<dbReference type="Pfam" id="PF21089">
    <property type="entry name" value="PKS_DH_N"/>
    <property type="match status" value="1"/>
</dbReference>
<accession>A0ABQ8GKP9</accession>
<organism evidence="12 13">
    <name type="scientific">Macrophomina phaseolina</name>
    <dbReference type="NCBI Taxonomy" id="35725"/>
    <lineage>
        <taxon>Eukaryota</taxon>
        <taxon>Fungi</taxon>
        <taxon>Dikarya</taxon>
        <taxon>Ascomycota</taxon>
        <taxon>Pezizomycotina</taxon>
        <taxon>Dothideomycetes</taxon>
        <taxon>Dothideomycetes incertae sedis</taxon>
        <taxon>Botryosphaeriales</taxon>
        <taxon>Botryosphaeriaceae</taxon>
        <taxon>Macrophomina</taxon>
    </lineage>
</organism>
<evidence type="ECO:0000259" key="9">
    <source>
        <dbReference type="PROSITE" id="PS50075"/>
    </source>
</evidence>
<dbReference type="InterPro" id="IPR049551">
    <property type="entry name" value="PKS_DH_C"/>
</dbReference>
<proteinExistence type="predicted"/>
<dbReference type="InterPro" id="IPR020806">
    <property type="entry name" value="PKS_PP-bd"/>
</dbReference>
<dbReference type="SMART" id="SM00822">
    <property type="entry name" value="PKS_KR"/>
    <property type="match status" value="1"/>
</dbReference>
<keyword evidence="4" id="KW-0521">NADP</keyword>
<dbReference type="Gene3D" id="3.30.70.3290">
    <property type="match status" value="1"/>
</dbReference>
<dbReference type="SUPFAM" id="SSF53901">
    <property type="entry name" value="Thiolase-like"/>
    <property type="match status" value="1"/>
</dbReference>
<keyword evidence="5" id="KW-0560">Oxidoreductase</keyword>
<dbReference type="Pfam" id="PF08659">
    <property type="entry name" value="KR"/>
    <property type="match status" value="1"/>
</dbReference>
<evidence type="ECO:0000256" key="8">
    <source>
        <dbReference type="PROSITE-ProRule" id="PRU01363"/>
    </source>
</evidence>
<dbReference type="CDD" id="cd00833">
    <property type="entry name" value="PKS"/>
    <property type="match status" value="1"/>
</dbReference>
<dbReference type="InterPro" id="IPR011032">
    <property type="entry name" value="GroES-like_sf"/>
</dbReference>
<dbReference type="EMBL" id="JAGTJR010000008">
    <property type="protein sequence ID" value="KAH7055988.1"/>
    <property type="molecule type" value="Genomic_DNA"/>
</dbReference>
<dbReference type="SMART" id="SM00826">
    <property type="entry name" value="PKS_DH"/>
    <property type="match status" value="1"/>
</dbReference>
<keyword evidence="6" id="KW-0511">Multifunctional enzyme</keyword>
<evidence type="ECO:0000256" key="2">
    <source>
        <dbReference type="ARBA" id="ARBA00022553"/>
    </source>
</evidence>
<name>A0ABQ8GKP9_9PEZI</name>
<dbReference type="InterPro" id="IPR013154">
    <property type="entry name" value="ADH-like_N"/>
</dbReference>
<feature type="region of interest" description="C-terminal hotdog fold" evidence="8">
    <location>
        <begin position="1127"/>
        <end position="1283"/>
    </location>
</feature>
<keyword evidence="7" id="KW-0012">Acyltransferase</keyword>
<dbReference type="InterPro" id="IPR056501">
    <property type="entry name" value="NAD-bd_HRPKS_sdrA"/>
</dbReference>
<dbReference type="SMART" id="SM00825">
    <property type="entry name" value="PKS_KS"/>
    <property type="match status" value="1"/>
</dbReference>
<comment type="caution">
    <text evidence="12">The sequence shown here is derived from an EMBL/GenBank/DDBJ whole genome shotgun (WGS) entry which is preliminary data.</text>
</comment>
<dbReference type="Pfam" id="PF08240">
    <property type="entry name" value="ADH_N"/>
    <property type="match status" value="1"/>
</dbReference>
<dbReference type="Proteomes" id="UP000774617">
    <property type="component" value="Unassembled WGS sequence"/>
</dbReference>
<dbReference type="InterPro" id="IPR014043">
    <property type="entry name" value="Acyl_transferase_dom"/>
</dbReference>
<dbReference type="Pfam" id="PF08242">
    <property type="entry name" value="Methyltransf_12"/>
    <property type="match status" value="1"/>
</dbReference>
<dbReference type="Gene3D" id="3.40.50.150">
    <property type="entry name" value="Vaccinia Virus protein VP39"/>
    <property type="match status" value="1"/>
</dbReference>
<dbReference type="Gene3D" id="3.40.50.720">
    <property type="entry name" value="NAD(P)-binding Rossmann-like Domain"/>
    <property type="match status" value="2"/>
</dbReference>
<dbReference type="PROSITE" id="PS52019">
    <property type="entry name" value="PKS_MFAS_DH"/>
    <property type="match status" value="1"/>
</dbReference>
<protein>
    <submittedName>
        <fullName evidence="12">Beta-ketoacyl synthase domain-containing protein</fullName>
    </submittedName>
</protein>
<dbReference type="Gene3D" id="1.10.1200.10">
    <property type="entry name" value="ACP-like"/>
    <property type="match status" value="1"/>
</dbReference>
<keyword evidence="3" id="KW-0808">Transferase</keyword>
<dbReference type="PROSITE" id="PS52004">
    <property type="entry name" value="KS3_2"/>
    <property type="match status" value="1"/>
</dbReference>
<evidence type="ECO:0000313" key="12">
    <source>
        <dbReference type="EMBL" id="KAH7055988.1"/>
    </source>
</evidence>
<dbReference type="InterPro" id="IPR057326">
    <property type="entry name" value="KR_dom"/>
</dbReference>
<dbReference type="InterPro" id="IPR014030">
    <property type="entry name" value="Ketoacyl_synth_N"/>
</dbReference>
<dbReference type="CDD" id="cd02440">
    <property type="entry name" value="AdoMet_MTases"/>
    <property type="match status" value="1"/>
</dbReference>
<dbReference type="Gene3D" id="3.10.129.110">
    <property type="entry name" value="Polyketide synthase dehydratase"/>
    <property type="match status" value="1"/>
</dbReference>
<dbReference type="SMART" id="SM00827">
    <property type="entry name" value="PKS_AT"/>
    <property type="match status" value="1"/>
</dbReference>
<feature type="domain" description="Carrier" evidence="9">
    <location>
        <begin position="2476"/>
        <end position="2553"/>
    </location>
</feature>
<reference evidence="12 13" key="1">
    <citation type="journal article" date="2021" name="Nat. Commun.">
        <title>Genetic determinants of endophytism in the Arabidopsis root mycobiome.</title>
        <authorList>
            <person name="Mesny F."/>
            <person name="Miyauchi S."/>
            <person name="Thiergart T."/>
            <person name="Pickel B."/>
            <person name="Atanasova L."/>
            <person name="Karlsson M."/>
            <person name="Huettel B."/>
            <person name="Barry K.W."/>
            <person name="Haridas S."/>
            <person name="Chen C."/>
            <person name="Bauer D."/>
            <person name="Andreopoulos W."/>
            <person name="Pangilinan J."/>
            <person name="LaButti K."/>
            <person name="Riley R."/>
            <person name="Lipzen A."/>
            <person name="Clum A."/>
            <person name="Drula E."/>
            <person name="Henrissat B."/>
            <person name="Kohler A."/>
            <person name="Grigoriev I.V."/>
            <person name="Martin F.M."/>
            <person name="Hacquard S."/>
        </authorList>
    </citation>
    <scope>NUCLEOTIDE SEQUENCE [LARGE SCALE GENOMIC DNA]</scope>
    <source>
        <strain evidence="12 13">MPI-SDFR-AT-0080</strain>
    </source>
</reference>
<evidence type="ECO:0000256" key="3">
    <source>
        <dbReference type="ARBA" id="ARBA00022679"/>
    </source>
</evidence>
<dbReference type="Pfam" id="PF23297">
    <property type="entry name" value="ACP_SdgA_C"/>
    <property type="match status" value="1"/>
</dbReference>
<dbReference type="SUPFAM" id="SSF55048">
    <property type="entry name" value="Probable ACP-binding domain of malonyl-CoA ACP transacylase"/>
    <property type="match status" value="1"/>
</dbReference>
<dbReference type="SUPFAM" id="SSF47336">
    <property type="entry name" value="ACP-like"/>
    <property type="match status" value="1"/>
</dbReference>
<dbReference type="InterPro" id="IPR014031">
    <property type="entry name" value="Ketoacyl_synth_C"/>
</dbReference>
<dbReference type="SUPFAM" id="SSF51735">
    <property type="entry name" value="NAD(P)-binding Rossmann-fold domains"/>
    <property type="match status" value="2"/>
</dbReference>
<dbReference type="Pfam" id="PF23114">
    <property type="entry name" value="NAD-bd_HRPKS_sdrA"/>
    <property type="match status" value="1"/>
</dbReference>
<dbReference type="InterPro" id="IPR016039">
    <property type="entry name" value="Thiolase-like"/>
</dbReference>
<evidence type="ECO:0000256" key="1">
    <source>
        <dbReference type="ARBA" id="ARBA00022450"/>
    </source>
</evidence>
<dbReference type="PANTHER" id="PTHR43775:SF29">
    <property type="entry name" value="ASPERFURANONE POLYKETIDE SYNTHASE AFOG-RELATED"/>
    <property type="match status" value="1"/>
</dbReference>
<dbReference type="Pfam" id="PF00698">
    <property type="entry name" value="Acyl_transf_1"/>
    <property type="match status" value="1"/>
</dbReference>
<dbReference type="Pfam" id="PF00109">
    <property type="entry name" value="ketoacyl-synt"/>
    <property type="match status" value="1"/>
</dbReference>